<proteinExistence type="predicted"/>
<dbReference type="CDD" id="cd17546">
    <property type="entry name" value="REC_hyHK_CKI1_RcsC-like"/>
    <property type="match status" value="1"/>
</dbReference>
<dbReference type="PRINTS" id="PR00344">
    <property type="entry name" value="BCTRLSENSOR"/>
</dbReference>
<dbReference type="CDD" id="cd00082">
    <property type="entry name" value="HisKA"/>
    <property type="match status" value="1"/>
</dbReference>
<evidence type="ECO:0000259" key="13">
    <source>
        <dbReference type="PROSITE" id="PS50113"/>
    </source>
</evidence>
<dbReference type="PROSITE" id="PS50112">
    <property type="entry name" value="PAS"/>
    <property type="match status" value="1"/>
</dbReference>
<dbReference type="Pfam" id="PF00072">
    <property type="entry name" value="Response_reg"/>
    <property type="match status" value="1"/>
</dbReference>
<dbReference type="InterPro" id="IPR003594">
    <property type="entry name" value="HATPase_dom"/>
</dbReference>
<dbReference type="PROSITE" id="PS50113">
    <property type="entry name" value="PAC"/>
    <property type="match status" value="2"/>
</dbReference>
<dbReference type="PANTHER" id="PTHR43065">
    <property type="entry name" value="SENSOR HISTIDINE KINASE"/>
    <property type="match status" value="1"/>
</dbReference>
<dbReference type="Pfam" id="PF00512">
    <property type="entry name" value="HisKA"/>
    <property type="match status" value="1"/>
</dbReference>
<evidence type="ECO:0000259" key="12">
    <source>
        <dbReference type="PROSITE" id="PS50112"/>
    </source>
</evidence>
<dbReference type="SUPFAM" id="SSF52172">
    <property type="entry name" value="CheY-like"/>
    <property type="match status" value="1"/>
</dbReference>
<keyword evidence="7" id="KW-0067">ATP-binding</keyword>
<dbReference type="Pfam" id="PF01590">
    <property type="entry name" value="GAF"/>
    <property type="match status" value="1"/>
</dbReference>
<dbReference type="Gene3D" id="3.30.450.20">
    <property type="entry name" value="PAS domain"/>
    <property type="match status" value="3"/>
</dbReference>
<dbReference type="SMART" id="SM00388">
    <property type="entry name" value="HisKA"/>
    <property type="match status" value="1"/>
</dbReference>
<evidence type="ECO:0000256" key="7">
    <source>
        <dbReference type="ARBA" id="ARBA00022840"/>
    </source>
</evidence>
<dbReference type="SUPFAM" id="SSF47384">
    <property type="entry name" value="Homodimeric domain of signal transducing histidine kinase"/>
    <property type="match status" value="1"/>
</dbReference>
<gene>
    <name evidence="14" type="ORF">KME60_23235</name>
</gene>
<evidence type="ECO:0000256" key="2">
    <source>
        <dbReference type="ARBA" id="ARBA00012438"/>
    </source>
</evidence>
<dbReference type="PROSITE" id="PS50110">
    <property type="entry name" value="RESPONSE_REGULATORY"/>
    <property type="match status" value="1"/>
</dbReference>
<protein>
    <recommendedName>
        <fullName evidence="2">histidine kinase</fullName>
        <ecNumber evidence="2">2.7.13.3</ecNumber>
    </recommendedName>
</protein>
<dbReference type="Gene3D" id="3.40.50.2300">
    <property type="match status" value="1"/>
</dbReference>
<dbReference type="GO" id="GO:0000155">
    <property type="term" value="F:phosphorelay sensor kinase activity"/>
    <property type="evidence" value="ECO:0007669"/>
    <property type="project" value="InterPro"/>
</dbReference>
<comment type="catalytic activity">
    <reaction evidence="1">
        <text>ATP + protein L-histidine = ADP + protein N-phospho-L-histidine.</text>
        <dbReference type="EC" id="2.7.13.3"/>
    </reaction>
</comment>
<evidence type="ECO:0000256" key="1">
    <source>
        <dbReference type="ARBA" id="ARBA00000085"/>
    </source>
</evidence>
<evidence type="ECO:0000313" key="15">
    <source>
        <dbReference type="Proteomes" id="UP000729701"/>
    </source>
</evidence>
<feature type="domain" description="PAC" evidence="13">
    <location>
        <begin position="512"/>
        <end position="566"/>
    </location>
</feature>
<dbReference type="InterPro" id="IPR011006">
    <property type="entry name" value="CheY-like_superfamily"/>
</dbReference>
<dbReference type="InterPro" id="IPR000014">
    <property type="entry name" value="PAS"/>
</dbReference>
<dbReference type="SMART" id="SM00387">
    <property type="entry name" value="HATPase_c"/>
    <property type="match status" value="1"/>
</dbReference>
<dbReference type="Gene3D" id="1.10.287.130">
    <property type="match status" value="1"/>
</dbReference>
<dbReference type="SMART" id="SM00448">
    <property type="entry name" value="REC"/>
    <property type="match status" value="1"/>
</dbReference>
<dbReference type="Pfam" id="PF00989">
    <property type="entry name" value="PAS"/>
    <property type="match status" value="1"/>
</dbReference>
<dbReference type="InterPro" id="IPR003018">
    <property type="entry name" value="GAF"/>
</dbReference>
<dbReference type="CDD" id="cd00130">
    <property type="entry name" value="PAS"/>
    <property type="match status" value="1"/>
</dbReference>
<dbReference type="SMART" id="SM00065">
    <property type="entry name" value="GAF"/>
    <property type="match status" value="1"/>
</dbReference>
<keyword evidence="8" id="KW-0902">Two-component regulatory system</keyword>
<dbReference type="InterPro" id="IPR004358">
    <property type="entry name" value="Sig_transdc_His_kin-like_C"/>
</dbReference>
<comment type="caution">
    <text evidence="14">The sequence shown here is derived from an EMBL/GenBank/DDBJ whole genome shotgun (WGS) entry which is preliminary data.</text>
</comment>
<dbReference type="InterPro" id="IPR013767">
    <property type="entry name" value="PAS_fold"/>
</dbReference>
<dbReference type="InterPro" id="IPR000700">
    <property type="entry name" value="PAS-assoc_C"/>
</dbReference>
<feature type="domain" description="Histidine kinase" evidence="10">
    <location>
        <begin position="579"/>
        <end position="801"/>
    </location>
</feature>
<dbReference type="InterPro" id="IPR036097">
    <property type="entry name" value="HisK_dim/P_sf"/>
</dbReference>
<dbReference type="InterPro" id="IPR005467">
    <property type="entry name" value="His_kinase_dom"/>
</dbReference>
<dbReference type="GO" id="GO:0006355">
    <property type="term" value="P:regulation of DNA-templated transcription"/>
    <property type="evidence" value="ECO:0007669"/>
    <property type="project" value="InterPro"/>
</dbReference>
<dbReference type="EC" id="2.7.13.3" evidence="2"/>
<evidence type="ECO:0000313" key="14">
    <source>
        <dbReference type="EMBL" id="MBW4670245.1"/>
    </source>
</evidence>
<dbReference type="SUPFAM" id="SSF55781">
    <property type="entry name" value="GAF domain-like"/>
    <property type="match status" value="1"/>
</dbReference>
<dbReference type="SUPFAM" id="SSF55874">
    <property type="entry name" value="ATPase domain of HSP90 chaperone/DNA topoisomerase II/histidine kinase"/>
    <property type="match status" value="1"/>
</dbReference>
<dbReference type="EMBL" id="JAHHGZ010000028">
    <property type="protein sequence ID" value="MBW4670245.1"/>
    <property type="molecule type" value="Genomic_DNA"/>
</dbReference>
<dbReference type="InterPro" id="IPR003661">
    <property type="entry name" value="HisK_dim/P_dom"/>
</dbReference>
<evidence type="ECO:0000259" key="11">
    <source>
        <dbReference type="PROSITE" id="PS50110"/>
    </source>
</evidence>
<feature type="domain" description="Response regulatory" evidence="11">
    <location>
        <begin position="820"/>
        <end position="936"/>
    </location>
</feature>
<feature type="domain" description="PAC" evidence="13">
    <location>
        <begin position="395"/>
        <end position="445"/>
    </location>
</feature>
<dbReference type="InterPro" id="IPR035965">
    <property type="entry name" value="PAS-like_dom_sf"/>
</dbReference>
<keyword evidence="5" id="KW-0547">Nucleotide-binding</keyword>
<feature type="modified residue" description="4-aspartylphosphate" evidence="9">
    <location>
        <position position="871"/>
    </location>
</feature>
<reference evidence="14" key="1">
    <citation type="submission" date="2021-05" db="EMBL/GenBank/DDBJ databases">
        <authorList>
            <person name="Pietrasiak N."/>
            <person name="Ward R."/>
            <person name="Stajich J.E."/>
            <person name="Kurbessoian T."/>
        </authorList>
    </citation>
    <scope>NUCLEOTIDE SEQUENCE</scope>
    <source>
        <strain evidence="14">GSE-NOS-MK-12-04C</strain>
    </source>
</reference>
<dbReference type="InterPro" id="IPR036890">
    <property type="entry name" value="HATPase_C_sf"/>
</dbReference>
<feature type="domain" description="PAS" evidence="12">
    <location>
        <begin position="442"/>
        <end position="512"/>
    </location>
</feature>
<evidence type="ECO:0000256" key="8">
    <source>
        <dbReference type="ARBA" id="ARBA00023012"/>
    </source>
</evidence>
<keyword evidence="4" id="KW-0808">Transferase</keyword>
<sequence>MKSLVCNKESARVEALRKYQILDTLPEQAFDDLVYLASQICGTPIALINLIDSNRQWFKAKVGLDFQEIPRNVGFGSLCMELGDVLIIPDTLASEEFAQNPVVTSEPHLRFYAGVPLIAPGGEAIGALCIADRIPRYITSEQVEALRSLSRLIVRQLDVRRYVAELTNIKTEYQEAQEALRQNECILRSFYESAPMIMGCVEIRNNDIVHISDNAPIANFFGLTSEGMESCVANDRFERQKYVRSWIPYYLEAKRTKLPVSFEYLQNTPQGERCLRATVSAIPECCGSPPRFAYVIEDIADRKQAEEKLRWKEALMRSMTDVSPLAFYVVDNRTDDILYLNDRFCEIWGIEHLKEGIECRELKNQDIIPDCLKFIADIPAFAESCKPLQSEANRDIIEDEIFFNDGRTIRRFSTQVRDENDKYLGRLYIFEDISARKKAEQQLREQAALLNLSTDAIILRDLSNNILLWNNSAEKMYGWQAEEAIGKNANELLFRDLPQQYQKIYQTVLEHHSWQGELQKTTKLGKDIIVQSRWTLVHDEHQEAKSILVVDTDITQKKQLETQFLRAQRMESIGTLASGIAHDLNNVLSPILMSVQLLKSKGISERDSKMLDIVENNAKRGGNLVKQVLSFARGIEGDRIVFQLKHLILEMKQIIEQTFPKSIEFYTEVQPDLMTVCGDSTQLHQVLMNLCLNARDAMPSGGTLKIKAENIFIDENYSSMHLDAEVGSYIVMTVSDTGFGMRKELLDKIFEPFFTTKEFGKGTGLGLSTVLGIIKGHGGFITVSSQLGKGTQFKVYLPGIKTAIAQQVEEVEMPTGQGQYILVVDDEAAIREVTAASLENHNYQTIVASDGIEAIALYAQNKDKIKGAIVDMMMPNMDGATTISTLLIMNPLLRIVAVSGLATREQVPIDKASKLATFLPKPYTAQELLKKLHQVFH</sequence>
<evidence type="ECO:0000256" key="9">
    <source>
        <dbReference type="PROSITE-ProRule" id="PRU00169"/>
    </source>
</evidence>
<organism evidence="14 15">
    <name type="scientific">Cyanomargarita calcarea GSE-NOS-MK-12-04C</name>
    <dbReference type="NCBI Taxonomy" id="2839659"/>
    <lineage>
        <taxon>Bacteria</taxon>
        <taxon>Bacillati</taxon>
        <taxon>Cyanobacteriota</taxon>
        <taxon>Cyanophyceae</taxon>
        <taxon>Nostocales</taxon>
        <taxon>Cyanomargaritaceae</taxon>
        <taxon>Cyanomargarita</taxon>
    </lineage>
</organism>
<dbReference type="Proteomes" id="UP000729701">
    <property type="component" value="Unassembled WGS sequence"/>
</dbReference>
<dbReference type="InterPro" id="IPR001789">
    <property type="entry name" value="Sig_transdc_resp-reg_receiver"/>
</dbReference>
<dbReference type="SMART" id="SM00091">
    <property type="entry name" value="PAS"/>
    <property type="match status" value="2"/>
</dbReference>
<dbReference type="Gene3D" id="3.30.450.40">
    <property type="match status" value="1"/>
</dbReference>
<evidence type="ECO:0000256" key="4">
    <source>
        <dbReference type="ARBA" id="ARBA00022679"/>
    </source>
</evidence>
<dbReference type="PANTHER" id="PTHR43065:SF46">
    <property type="entry name" value="C4-DICARBOXYLATE TRANSPORT SENSOR PROTEIN DCTB"/>
    <property type="match status" value="1"/>
</dbReference>
<dbReference type="Pfam" id="PF13188">
    <property type="entry name" value="PAS_8"/>
    <property type="match status" value="1"/>
</dbReference>
<dbReference type="PROSITE" id="PS50109">
    <property type="entry name" value="HIS_KIN"/>
    <property type="match status" value="1"/>
</dbReference>
<evidence type="ECO:0000256" key="3">
    <source>
        <dbReference type="ARBA" id="ARBA00022553"/>
    </source>
</evidence>
<name>A0A951UWY0_9CYAN</name>
<dbReference type="AlphaFoldDB" id="A0A951UWY0"/>
<evidence type="ECO:0000256" key="6">
    <source>
        <dbReference type="ARBA" id="ARBA00022777"/>
    </source>
</evidence>
<evidence type="ECO:0000256" key="5">
    <source>
        <dbReference type="ARBA" id="ARBA00022741"/>
    </source>
</evidence>
<dbReference type="Pfam" id="PF02518">
    <property type="entry name" value="HATPase_c"/>
    <property type="match status" value="1"/>
</dbReference>
<accession>A0A951UWY0</accession>
<dbReference type="NCBIfam" id="TIGR00229">
    <property type="entry name" value="sensory_box"/>
    <property type="match status" value="1"/>
</dbReference>
<dbReference type="Gene3D" id="3.30.565.10">
    <property type="entry name" value="Histidine kinase-like ATPase, C-terminal domain"/>
    <property type="match status" value="1"/>
</dbReference>
<evidence type="ECO:0000259" key="10">
    <source>
        <dbReference type="PROSITE" id="PS50109"/>
    </source>
</evidence>
<dbReference type="InterPro" id="IPR029016">
    <property type="entry name" value="GAF-like_dom_sf"/>
</dbReference>
<keyword evidence="3 9" id="KW-0597">Phosphoprotein</keyword>
<keyword evidence="6" id="KW-0418">Kinase</keyword>
<dbReference type="SUPFAM" id="SSF55785">
    <property type="entry name" value="PYP-like sensor domain (PAS domain)"/>
    <property type="match status" value="3"/>
</dbReference>
<dbReference type="GO" id="GO:0005524">
    <property type="term" value="F:ATP binding"/>
    <property type="evidence" value="ECO:0007669"/>
    <property type="project" value="UniProtKB-KW"/>
</dbReference>
<reference evidence="14" key="2">
    <citation type="journal article" date="2022" name="Microbiol. Resour. Announc.">
        <title>Metagenome Sequencing to Explore Phylogenomics of Terrestrial Cyanobacteria.</title>
        <authorList>
            <person name="Ward R.D."/>
            <person name="Stajich J.E."/>
            <person name="Johansen J.R."/>
            <person name="Huntemann M."/>
            <person name="Clum A."/>
            <person name="Foster B."/>
            <person name="Foster B."/>
            <person name="Roux S."/>
            <person name="Palaniappan K."/>
            <person name="Varghese N."/>
            <person name="Mukherjee S."/>
            <person name="Reddy T.B.K."/>
            <person name="Daum C."/>
            <person name="Copeland A."/>
            <person name="Chen I.A."/>
            <person name="Ivanova N.N."/>
            <person name="Kyrpides N.C."/>
            <person name="Shapiro N."/>
            <person name="Eloe-Fadrosh E.A."/>
            <person name="Pietrasiak N."/>
        </authorList>
    </citation>
    <scope>NUCLEOTIDE SEQUENCE</scope>
    <source>
        <strain evidence="14">GSE-NOS-MK-12-04C</strain>
    </source>
</reference>